<dbReference type="Proteomes" id="UP000004578">
    <property type="component" value="Unassembled WGS sequence"/>
</dbReference>
<dbReference type="AlphaFoldDB" id="J0MNL6"/>
<gene>
    <name evidence="1" type="ORF">HMPREF1317_0292</name>
</gene>
<dbReference type="EMBL" id="AKFS01000299">
    <property type="protein sequence ID" value="EJF35824.1"/>
    <property type="molecule type" value="Genomic_DNA"/>
</dbReference>
<dbReference type="OrthoDB" id="3235220at2"/>
<dbReference type="PATRIC" id="fig|1125717.3.peg.1890"/>
<name>J0MNL6_9ACTO</name>
<reference evidence="1 2" key="1">
    <citation type="submission" date="2012-05" db="EMBL/GenBank/DDBJ databases">
        <authorList>
            <person name="Harkins D.M."/>
            <person name="Madupu R."/>
            <person name="Durkin A.S."/>
            <person name="Torralba M."/>
            <person name="Methe B."/>
            <person name="Sutton G.G."/>
            <person name="Nelson K.E."/>
        </authorList>
    </citation>
    <scope>NUCLEOTIDE SEQUENCE [LARGE SCALE GENOMIC DNA]</scope>
    <source>
        <strain evidence="1 2">F0490</strain>
    </source>
</reference>
<evidence type="ECO:0000313" key="2">
    <source>
        <dbReference type="Proteomes" id="UP000004578"/>
    </source>
</evidence>
<dbReference type="RefSeq" id="WP_005872622.1">
    <property type="nucleotide sequence ID" value="NZ_AKFS01000299.1"/>
</dbReference>
<organism evidence="1 2">
    <name type="scientific">Schaalia georgiae F0490</name>
    <dbReference type="NCBI Taxonomy" id="1125717"/>
    <lineage>
        <taxon>Bacteria</taxon>
        <taxon>Bacillati</taxon>
        <taxon>Actinomycetota</taxon>
        <taxon>Actinomycetes</taxon>
        <taxon>Actinomycetales</taxon>
        <taxon>Actinomycetaceae</taxon>
        <taxon>Schaalia</taxon>
    </lineage>
</organism>
<comment type="caution">
    <text evidence="1">The sequence shown here is derived from an EMBL/GenBank/DDBJ whole genome shotgun (WGS) entry which is preliminary data.</text>
</comment>
<protein>
    <recommendedName>
        <fullName evidence="3">Major tail protein</fullName>
    </recommendedName>
</protein>
<accession>J0MNL6</accession>
<sequence length="144" mass="15350">MTTPGEIRRLGPGVLKFGETATAAEFSARCSNVEVAPTISSESTVALLDGSDYVPEGSPGGEISGKVYQDYTMDGLVAWSWKHAGKTLPFVYQPVKAEKLQVKGKCVIQPIKIGGNVKKTNDSDFKFALVGMPDLVEATATPQQ</sequence>
<evidence type="ECO:0008006" key="3">
    <source>
        <dbReference type="Google" id="ProtNLM"/>
    </source>
</evidence>
<proteinExistence type="predicted"/>
<keyword evidence="2" id="KW-1185">Reference proteome</keyword>
<evidence type="ECO:0000313" key="1">
    <source>
        <dbReference type="EMBL" id="EJF35824.1"/>
    </source>
</evidence>